<organism evidence="2 3">
    <name type="scientific">Sporomusa acidovorans (strain ATCC 49682 / DSM 3132 / Mol)</name>
    <dbReference type="NCBI Taxonomy" id="1123286"/>
    <lineage>
        <taxon>Bacteria</taxon>
        <taxon>Bacillati</taxon>
        <taxon>Bacillota</taxon>
        <taxon>Negativicutes</taxon>
        <taxon>Selenomonadales</taxon>
        <taxon>Sporomusaceae</taxon>
        <taxon>Sporomusa</taxon>
    </lineage>
</organism>
<proteinExistence type="predicted"/>
<feature type="transmembrane region" description="Helical" evidence="1">
    <location>
        <begin position="12"/>
        <end position="33"/>
    </location>
</feature>
<sequence>MPEKPNGTWSALSTASNIGLTMVATVAVGLFLGRWVDHYLGTSPWFTVAGIVLGMLAGLWSTYKKIVKS</sequence>
<protein>
    <recommendedName>
        <fullName evidence="4">F0F1-ATPase subunit</fullName>
    </recommendedName>
</protein>
<dbReference type="Pfam" id="PF09527">
    <property type="entry name" value="ATPase_gene1"/>
    <property type="match status" value="1"/>
</dbReference>
<gene>
    <name evidence="2" type="ORF">SPACI_043520</name>
</gene>
<accession>A0ABZ3J7C5</accession>
<dbReference type="RefSeq" id="WP_093794690.1">
    <property type="nucleotide sequence ID" value="NZ_CP155571.1"/>
</dbReference>
<dbReference type="InterPro" id="IPR032820">
    <property type="entry name" value="ATPase_put"/>
</dbReference>
<keyword evidence="1" id="KW-0472">Membrane</keyword>
<reference evidence="2" key="1">
    <citation type="submission" date="2024-05" db="EMBL/GenBank/DDBJ databases">
        <title>Isolation and characterization of Sporomusa carbonis sp. nov., a carboxydotrophic hydrogenogen in the genus of Sporomusa isolated from a charcoal burning pile.</title>
        <authorList>
            <person name="Boeer T."/>
            <person name="Rosenbaum F."/>
            <person name="Eysell L."/>
            <person name="Mueller V."/>
            <person name="Daniel R."/>
            <person name="Poehlein A."/>
        </authorList>
    </citation>
    <scope>NUCLEOTIDE SEQUENCE [LARGE SCALE GENOMIC DNA]</scope>
    <source>
        <strain evidence="2">DSM 3132</strain>
    </source>
</reference>
<feature type="transmembrane region" description="Helical" evidence="1">
    <location>
        <begin position="45"/>
        <end position="63"/>
    </location>
</feature>
<keyword evidence="3" id="KW-1185">Reference proteome</keyword>
<evidence type="ECO:0008006" key="4">
    <source>
        <dbReference type="Google" id="ProtNLM"/>
    </source>
</evidence>
<evidence type="ECO:0000313" key="2">
    <source>
        <dbReference type="EMBL" id="XFO74243.1"/>
    </source>
</evidence>
<keyword evidence="1" id="KW-1133">Transmembrane helix</keyword>
<name>A0ABZ3J7C5_SPOA4</name>
<evidence type="ECO:0000256" key="1">
    <source>
        <dbReference type="SAM" id="Phobius"/>
    </source>
</evidence>
<dbReference type="Proteomes" id="UP000216052">
    <property type="component" value="Chromosome"/>
</dbReference>
<dbReference type="EMBL" id="CP155571">
    <property type="protein sequence ID" value="XFO74243.1"/>
    <property type="molecule type" value="Genomic_DNA"/>
</dbReference>
<evidence type="ECO:0000313" key="3">
    <source>
        <dbReference type="Proteomes" id="UP000216052"/>
    </source>
</evidence>
<keyword evidence="1" id="KW-0812">Transmembrane</keyword>